<dbReference type="EMBL" id="JAMXLR010000072">
    <property type="protein sequence ID" value="MCO6046277.1"/>
    <property type="molecule type" value="Genomic_DNA"/>
</dbReference>
<dbReference type="AlphaFoldDB" id="A0A9X2FC28"/>
<keyword evidence="2" id="KW-1185">Reference proteome</keyword>
<organism evidence="1 2">
    <name type="scientific">Aeoliella straminimaris</name>
    <dbReference type="NCBI Taxonomy" id="2954799"/>
    <lineage>
        <taxon>Bacteria</taxon>
        <taxon>Pseudomonadati</taxon>
        <taxon>Planctomycetota</taxon>
        <taxon>Planctomycetia</taxon>
        <taxon>Pirellulales</taxon>
        <taxon>Lacipirellulaceae</taxon>
        <taxon>Aeoliella</taxon>
    </lineage>
</organism>
<evidence type="ECO:0000313" key="1">
    <source>
        <dbReference type="EMBL" id="MCO6046277.1"/>
    </source>
</evidence>
<proteinExistence type="predicted"/>
<dbReference type="RefSeq" id="WP_252854391.1">
    <property type="nucleotide sequence ID" value="NZ_JAMXLR010000072.1"/>
</dbReference>
<accession>A0A9X2FC28</accession>
<dbReference type="Proteomes" id="UP001155241">
    <property type="component" value="Unassembled WGS sequence"/>
</dbReference>
<name>A0A9X2FC28_9BACT</name>
<sequence>MKYSMWDTPYQRIRNRSMPWVEVENLSDSTGNLTEFSMTIGDEDYNFTDATYGTFALLSDSTPDVLIQSVVSTGDLLTVTFGNGGLAPGETVRFGIDLAPDDDVEGLFPHPDFRLVLFDMNNMDGNGTEDNSVVTGTFVDPNNNALTESVSTQIADYEVTGNQANYFNQFIRPYGVMEGVDIFGTDVTTTVVPEPSTGVAAILAAVVGAGVLRRRR</sequence>
<dbReference type="NCBIfam" id="TIGR02595">
    <property type="entry name" value="PEP_CTERM"/>
    <property type="match status" value="1"/>
</dbReference>
<protein>
    <submittedName>
        <fullName evidence="1">PEP-CTERM sorting domain-containing protein</fullName>
    </submittedName>
</protein>
<reference evidence="1" key="1">
    <citation type="submission" date="2022-06" db="EMBL/GenBank/DDBJ databases">
        <title>Aeoliella straminimaris, a novel planctomycete from sediments.</title>
        <authorList>
            <person name="Vitorino I.R."/>
            <person name="Lage O.M."/>
        </authorList>
    </citation>
    <scope>NUCLEOTIDE SEQUENCE</scope>
    <source>
        <strain evidence="1">ICT_H6.2</strain>
    </source>
</reference>
<comment type="caution">
    <text evidence="1">The sequence shown here is derived from an EMBL/GenBank/DDBJ whole genome shotgun (WGS) entry which is preliminary data.</text>
</comment>
<dbReference type="InterPro" id="IPR013424">
    <property type="entry name" value="Ice-binding_C"/>
</dbReference>
<gene>
    <name evidence="1" type="ORF">NG895_20455</name>
</gene>
<evidence type="ECO:0000313" key="2">
    <source>
        <dbReference type="Proteomes" id="UP001155241"/>
    </source>
</evidence>